<gene>
    <name evidence="2" type="ORF">INT44_001867</name>
</gene>
<comment type="caution">
    <text evidence="2">The sequence shown here is derived from an EMBL/GenBank/DDBJ whole genome shotgun (WGS) entry which is preliminary data.</text>
</comment>
<dbReference type="AlphaFoldDB" id="A0A8H7PSG5"/>
<dbReference type="OrthoDB" id="2427565at2759"/>
<feature type="compositionally biased region" description="Polar residues" evidence="1">
    <location>
        <begin position="389"/>
        <end position="401"/>
    </location>
</feature>
<evidence type="ECO:0000313" key="2">
    <source>
        <dbReference type="EMBL" id="KAG2178714.1"/>
    </source>
</evidence>
<proteinExistence type="predicted"/>
<evidence type="ECO:0000256" key="1">
    <source>
        <dbReference type="SAM" id="MobiDB-lite"/>
    </source>
</evidence>
<dbReference type="EMBL" id="JAEPRA010000011">
    <property type="protein sequence ID" value="KAG2178714.1"/>
    <property type="molecule type" value="Genomic_DNA"/>
</dbReference>
<sequence>MHIFKHRVENVLGNTITPFEGLEPPSPLTTVRYTEQDYRNLLNQAERSSMKAYAVGSQNTAVKNNKAGVVDIASWIHGRAPISDFQLLDLFTGQPLPTSNSYVDPGTIPFVNFTQLSEHHSHGRFTKPLITSPKNPDELNLASRHATTSLMVTDDAVPDDHYDVTSSSTEHSLVTSTNNPSPTAPRTTCDIVDLASTPPNSVIQNNDDGNHPAVEVMEDVIGEILDEAPHFVPRVSHKPIYQSDDSSVINDGYHMQTKKTPSGLGGEKATIDMSDKFKDLGDIVRSISEDREDDSSEMSMDMDVNELLEPVNSSELTDDNVIQKTLHTANRSDEVKVQEPGNSTVHIEQDRMEEISGTSVLIDHHKLQVVANGSVGTVESADANEMQDPATNEADSSQQPMESEECIPEGKQHDPAITAEINVEHRALETKQLVEDGIHQHTPISTEPTKSIDIDISDDHPVMVDDDISNERLSSVNYTHGSDNATESTTESTTWLYRSTEIEVLEPATMNSKHSSIEKVRLVHHTVIEDGHIYPKQICLDPQHISAVRPNAWGIWEDQSEPNDSDIHAIKELVPIRKIQKAITDEEYSRRLKLLKLEYETKEASIDEEEREAIEKIRFDIDNKREAMVEAYEREIRLLQSAWEARSDRMG</sequence>
<name>A0A8H7PSG5_9FUNG</name>
<accession>A0A8H7PSG5</accession>
<feature type="region of interest" description="Disordered" evidence="1">
    <location>
        <begin position="162"/>
        <end position="185"/>
    </location>
</feature>
<feature type="region of interest" description="Disordered" evidence="1">
    <location>
        <begin position="383"/>
        <end position="410"/>
    </location>
</feature>
<reference evidence="2" key="1">
    <citation type="submission" date="2020-12" db="EMBL/GenBank/DDBJ databases">
        <title>Metabolic potential, ecology and presence of endohyphal bacteria is reflected in genomic diversity of Mucoromycotina.</title>
        <authorList>
            <person name="Muszewska A."/>
            <person name="Okrasinska A."/>
            <person name="Steczkiewicz K."/>
            <person name="Drgas O."/>
            <person name="Orlowska M."/>
            <person name="Perlinska-Lenart U."/>
            <person name="Aleksandrzak-Piekarczyk T."/>
            <person name="Szatraj K."/>
            <person name="Zielenkiewicz U."/>
            <person name="Pilsyk S."/>
            <person name="Malc E."/>
            <person name="Mieczkowski P."/>
            <person name="Kruszewska J.S."/>
            <person name="Biernat P."/>
            <person name="Pawlowska J."/>
        </authorList>
    </citation>
    <scope>NUCLEOTIDE SEQUENCE</scope>
    <source>
        <strain evidence="2">WA0000051536</strain>
    </source>
</reference>
<dbReference type="Proteomes" id="UP000612746">
    <property type="component" value="Unassembled WGS sequence"/>
</dbReference>
<evidence type="ECO:0000313" key="3">
    <source>
        <dbReference type="Proteomes" id="UP000612746"/>
    </source>
</evidence>
<protein>
    <submittedName>
        <fullName evidence="2">Uncharacterized protein</fullName>
    </submittedName>
</protein>
<keyword evidence="3" id="KW-1185">Reference proteome</keyword>
<organism evidence="2 3">
    <name type="scientific">Umbelopsis vinacea</name>
    <dbReference type="NCBI Taxonomy" id="44442"/>
    <lineage>
        <taxon>Eukaryota</taxon>
        <taxon>Fungi</taxon>
        <taxon>Fungi incertae sedis</taxon>
        <taxon>Mucoromycota</taxon>
        <taxon>Mucoromycotina</taxon>
        <taxon>Umbelopsidomycetes</taxon>
        <taxon>Umbelopsidales</taxon>
        <taxon>Umbelopsidaceae</taxon>
        <taxon>Umbelopsis</taxon>
    </lineage>
</organism>
<feature type="compositionally biased region" description="Polar residues" evidence="1">
    <location>
        <begin position="164"/>
        <end position="185"/>
    </location>
</feature>